<keyword evidence="2" id="KW-1185">Reference proteome</keyword>
<reference evidence="1 2" key="2">
    <citation type="journal article" date="2022" name="Mol. Ecol. Resour.">
        <title>The genomes of chicory, endive, great burdock and yacon provide insights into Asteraceae paleo-polyploidization history and plant inulin production.</title>
        <authorList>
            <person name="Fan W."/>
            <person name="Wang S."/>
            <person name="Wang H."/>
            <person name="Wang A."/>
            <person name="Jiang F."/>
            <person name="Liu H."/>
            <person name="Zhao H."/>
            <person name="Xu D."/>
            <person name="Zhang Y."/>
        </authorList>
    </citation>
    <scope>NUCLEOTIDE SEQUENCE [LARGE SCALE GENOMIC DNA]</scope>
    <source>
        <strain evidence="2">cv. Niubang</strain>
    </source>
</reference>
<protein>
    <submittedName>
        <fullName evidence="1">Uncharacterized protein</fullName>
    </submittedName>
</protein>
<accession>A0ACB9FJM4</accession>
<organism evidence="1 2">
    <name type="scientific">Arctium lappa</name>
    <name type="common">Greater burdock</name>
    <name type="synonym">Lappa major</name>
    <dbReference type="NCBI Taxonomy" id="4217"/>
    <lineage>
        <taxon>Eukaryota</taxon>
        <taxon>Viridiplantae</taxon>
        <taxon>Streptophyta</taxon>
        <taxon>Embryophyta</taxon>
        <taxon>Tracheophyta</taxon>
        <taxon>Spermatophyta</taxon>
        <taxon>Magnoliopsida</taxon>
        <taxon>eudicotyledons</taxon>
        <taxon>Gunneridae</taxon>
        <taxon>Pentapetalae</taxon>
        <taxon>asterids</taxon>
        <taxon>campanulids</taxon>
        <taxon>Asterales</taxon>
        <taxon>Asteraceae</taxon>
        <taxon>Carduoideae</taxon>
        <taxon>Cardueae</taxon>
        <taxon>Arctiinae</taxon>
        <taxon>Arctium</taxon>
    </lineage>
</organism>
<evidence type="ECO:0000313" key="2">
    <source>
        <dbReference type="Proteomes" id="UP001055879"/>
    </source>
</evidence>
<evidence type="ECO:0000313" key="1">
    <source>
        <dbReference type="EMBL" id="KAI3770832.1"/>
    </source>
</evidence>
<dbReference type="Proteomes" id="UP001055879">
    <property type="component" value="Linkage Group LG01"/>
</dbReference>
<gene>
    <name evidence="1" type="ORF">L6452_01977</name>
</gene>
<reference evidence="2" key="1">
    <citation type="journal article" date="2022" name="Mol. Ecol. Resour.">
        <title>The genomes of chicory, endive, great burdock and yacon provide insights into Asteraceae palaeo-polyploidization history and plant inulin production.</title>
        <authorList>
            <person name="Fan W."/>
            <person name="Wang S."/>
            <person name="Wang H."/>
            <person name="Wang A."/>
            <person name="Jiang F."/>
            <person name="Liu H."/>
            <person name="Zhao H."/>
            <person name="Xu D."/>
            <person name="Zhang Y."/>
        </authorList>
    </citation>
    <scope>NUCLEOTIDE SEQUENCE [LARGE SCALE GENOMIC DNA]</scope>
    <source>
        <strain evidence="2">cv. Niubang</strain>
    </source>
</reference>
<name>A0ACB9FJM4_ARCLA</name>
<proteinExistence type="predicted"/>
<sequence>MFGDGGKSPSRYELLSMVKKHSNLIGKTIVDEEDASDVEMDQRFWHDVMDLYFIGGMESQEQRDDDLLFFVKKMSLHRHGFNDNLEGNTPYFVHRWAAKVNKATILVQALQLMRLCYKLVRLVP</sequence>
<dbReference type="EMBL" id="CM042047">
    <property type="protein sequence ID" value="KAI3770832.1"/>
    <property type="molecule type" value="Genomic_DNA"/>
</dbReference>
<comment type="caution">
    <text evidence="1">The sequence shown here is derived from an EMBL/GenBank/DDBJ whole genome shotgun (WGS) entry which is preliminary data.</text>
</comment>